<dbReference type="RefSeq" id="WP_219866224.1">
    <property type="nucleotide sequence ID" value="NZ_JASSQD010000001.1"/>
</dbReference>
<evidence type="ECO:0000259" key="14">
    <source>
        <dbReference type="Pfam" id="PF16824"/>
    </source>
</evidence>
<evidence type="ECO:0000256" key="8">
    <source>
        <dbReference type="ARBA" id="ARBA00022841"/>
    </source>
</evidence>
<evidence type="ECO:0000259" key="13">
    <source>
        <dbReference type="Pfam" id="PF16822"/>
    </source>
</evidence>
<evidence type="ECO:0000256" key="5">
    <source>
        <dbReference type="ARBA" id="ARBA00022679"/>
    </source>
</evidence>
<dbReference type="CDD" id="cd14487">
    <property type="entry name" value="AlgX_C"/>
    <property type="match status" value="1"/>
</dbReference>
<dbReference type="Pfam" id="PF16822">
    <property type="entry name" value="ALGX"/>
    <property type="match status" value="1"/>
</dbReference>
<comment type="similarity">
    <text evidence="3">Belongs to the AlgX family.</text>
</comment>
<reference evidence="15 16" key="1">
    <citation type="submission" date="2023-05" db="EMBL/GenBank/DDBJ databases">
        <title>Marinobacter albus sp. nov., a marine bacterium isolated from sand in a coastal intertidal zone of huludao.</title>
        <authorList>
            <person name="Deng T."/>
        </authorList>
    </citation>
    <scope>NUCLEOTIDE SEQUENCE [LARGE SCALE GENOMIC DNA]</scope>
    <source>
        <strain evidence="15 16">M216</strain>
    </source>
</reference>
<comment type="subcellular location">
    <subcellularLocation>
        <location evidence="1">Periplasm</location>
    </subcellularLocation>
</comment>
<keyword evidence="8" id="KW-0016">Alginate biosynthesis</keyword>
<dbReference type="Pfam" id="PF16824">
    <property type="entry name" value="CBM_26"/>
    <property type="match status" value="1"/>
</dbReference>
<organism evidence="15 16">
    <name type="scientific">Marinobacter albus</name>
    <dbReference type="NCBI Taxonomy" id="3030833"/>
    <lineage>
        <taxon>Bacteria</taxon>
        <taxon>Pseudomonadati</taxon>
        <taxon>Pseudomonadota</taxon>
        <taxon>Gammaproteobacteria</taxon>
        <taxon>Pseudomonadales</taxon>
        <taxon>Marinobacteraceae</taxon>
        <taxon>Marinobacter</taxon>
    </lineage>
</organism>
<sequence>MKTRNRDDEYSGIARVVCALLVAFATSAGPATAGEVTGAPEYEIEPCCDLCTRASDPASYDTGFLELFRLLVEGEGGWLFRSEQELREDFGPTQEGLSQLRRFARHLKEEKGTELVLVFHPTKGLVHPDKLPFDAPVTFAWPRARDNYREALGRLRDTGMIVPDLTPLLAEPPKDDAYYFERDHHWSPYGARRAARLVAQRIRQLPVYSELEKKTFETRRVGLLRRRGTLQVAAERLCGFSYPNQYVNEFRTELASSGEDGLGDALFGEASLPSVTLVGTSFSKGTLNFNFAGALQEFLGVEVLNLALTGGSYDGAILDYLKSDSFHEAAPEILIWEVPSYHQMNNQDFYRQLMPLVTNACEPQPPILQSTATLKAGVNEVIFNGGGRFLVLPSPNYVIDLQFSDSSIRRLEATTWFVADRSDRIKMEYSDRTSDSGRFVFELPKGESWEKENFMSLELEMLPEQISEGLTVTAKLCKREDL</sequence>
<evidence type="ECO:0000256" key="1">
    <source>
        <dbReference type="ARBA" id="ARBA00004418"/>
    </source>
</evidence>
<keyword evidence="6 12" id="KW-0732">Signal</keyword>
<feature type="chain" id="PRO_5046076697" description="Alginate biosynthesis protein AlgX" evidence="12">
    <location>
        <begin position="34"/>
        <end position="482"/>
    </location>
</feature>
<keyword evidence="5" id="KW-0808">Transferase</keyword>
<keyword evidence="10" id="KW-0012">Acyltransferase</keyword>
<name>A0ABT7HAF4_9GAMM</name>
<dbReference type="Gene3D" id="2.60.120.1380">
    <property type="entry name" value="C-terminal carbohydrate-binding module"/>
    <property type="match status" value="1"/>
</dbReference>
<keyword evidence="16" id="KW-1185">Reference proteome</keyword>
<feature type="domain" description="Alginate biosynthesis protein AlgX C-terminal carbohydrate-binding module" evidence="14">
    <location>
        <begin position="361"/>
        <end position="479"/>
    </location>
</feature>
<evidence type="ECO:0000256" key="12">
    <source>
        <dbReference type="SAM" id="SignalP"/>
    </source>
</evidence>
<dbReference type="InterPro" id="IPR031811">
    <property type="entry name" value="ALGX/ALGJ_SGNH-like"/>
</dbReference>
<dbReference type="InterPro" id="IPR038639">
    <property type="entry name" value="AlgX_C_sf"/>
</dbReference>
<dbReference type="EMBL" id="JASSQD010000001">
    <property type="protein sequence ID" value="MDK9557342.1"/>
    <property type="molecule type" value="Genomic_DNA"/>
</dbReference>
<evidence type="ECO:0000256" key="6">
    <source>
        <dbReference type="ARBA" id="ARBA00022729"/>
    </source>
</evidence>
<keyword evidence="9" id="KW-1015">Disulfide bond</keyword>
<accession>A0ABT7HAF4</accession>
<protein>
    <recommendedName>
        <fullName evidence="4">Alginate biosynthesis protein AlgX</fullName>
    </recommendedName>
    <alternativeName>
        <fullName evidence="11">Probable alginate O-acetyltransferase AlgX</fullName>
    </alternativeName>
</protein>
<dbReference type="CDD" id="cd14441">
    <property type="entry name" value="AlgX_N"/>
    <property type="match status" value="1"/>
</dbReference>
<evidence type="ECO:0000313" key="15">
    <source>
        <dbReference type="EMBL" id="MDK9557342.1"/>
    </source>
</evidence>
<feature type="signal peptide" evidence="12">
    <location>
        <begin position="1"/>
        <end position="33"/>
    </location>
</feature>
<evidence type="ECO:0000256" key="11">
    <source>
        <dbReference type="ARBA" id="ARBA00032384"/>
    </source>
</evidence>
<keyword evidence="7" id="KW-0574">Periplasm</keyword>
<evidence type="ECO:0000256" key="9">
    <source>
        <dbReference type="ARBA" id="ARBA00023157"/>
    </source>
</evidence>
<dbReference type="InterPro" id="IPR034655">
    <property type="entry name" value="AlgX_N"/>
</dbReference>
<evidence type="ECO:0000256" key="3">
    <source>
        <dbReference type="ARBA" id="ARBA00006553"/>
    </source>
</evidence>
<gene>
    <name evidence="15" type="ORF">QQF73_06865</name>
</gene>
<evidence type="ECO:0000256" key="7">
    <source>
        <dbReference type="ARBA" id="ARBA00022764"/>
    </source>
</evidence>
<dbReference type="InterPro" id="IPR031798">
    <property type="entry name" value="AlgX_C"/>
</dbReference>
<comment type="pathway">
    <text evidence="2">Glycan biosynthesis; alginate biosynthesis.</text>
</comment>
<evidence type="ECO:0000256" key="2">
    <source>
        <dbReference type="ARBA" id="ARBA00005182"/>
    </source>
</evidence>
<comment type="caution">
    <text evidence="15">The sequence shown here is derived from an EMBL/GenBank/DDBJ whole genome shotgun (WGS) entry which is preliminary data.</text>
</comment>
<dbReference type="Proteomes" id="UP001223547">
    <property type="component" value="Unassembled WGS sequence"/>
</dbReference>
<evidence type="ECO:0000313" key="16">
    <source>
        <dbReference type="Proteomes" id="UP001223547"/>
    </source>
</evidence>
<feature type="domain" description="AlgX/AlgJ SGNH hydrolase-like" evidence="13">
    <location>
        <begin position="71"/>
        <end position="339"/>
    </location>
</feature>
<evidence type="ECO:0000256" key="10">
    <source>
        <dbReference type="ARBA" id="ARBA00023315"/>
    </source>
</evidence>
<evidence type="ECO:0000256" key="4">
    <source>
        <dbReference type="ARBA" id="ARBA00013937"/>
    </source>
</evidence>
<proteinExistence type="inferred from homology"/>